<proteinExistence type="predicted"/>
<accession>A0A1A7X5X8</accession>
<feature type="compositionally biased region" description="Polar residues" evidence="1">
    <location>
        <begin position="1"/>
        <end position="13"/>
    </location>
</feature>
<protein>
    <submittedName>
        <fullName evidence="2">Uncharacterized protein</fullName>
    </submittedName>
</protein>
<name>A0A1A7X5X8_9TELE</name>
<reference evidence="2" key="1">
    <citation type="submission" date="2016-05" db="EMBL/GenBank/DDBJ databases">
        <authorList>
            <person name="Lavstsen T."/>
            <person name="Jespersen J.S."/>
        </authorList>
    </citation>
    <scope>NUCLEOTIDE SEQUENCE</scope>
    <source>
        <tissue evidence="2">Brain</tissue>
    </source>
</reference>
<sequence length="45" mass="4988">ETLELCTQSNIETSQHKPKRSRVTGSKGASGQYHCLHLRTACSSR</sequence>
<reference evidence="2" key="2">
    <citation type="submission" date="2016-06" db="EMBL/GenBank/DDBJ databases">
        <title>The genome of a short-lived fish provides insights into sex chromosome evolution and the genetic control of aging.</title>
        <authorList>
            <person name="Reichwald K."/>
            <person name="Felder M."/>
            <person name="Petzold A."/>
            <person name="Koch P."/>
            <person name="Groth M."/>
            <person name="Platzer M."/>
        </authorList>
    </citation>
    <scope>NUCLEOTIDE SEQUENCE</scope>
    <source>
        <tissue evidence="2">Brain</tissue>
    </source>
</reference>
<evidence type="ECO:0000313" key="2">
    <source>
        <dbReference type="EMBL" id="SBP13368.1"/>
    </source>
</evidence>
<gene>
    <name evidence="2" type="primary">CR762475.1</name>
</gene>
<organism evidence="2">
    <name type="scientific">Iconisemion striatum</name>
    <dbReference type="NCBI Taxonomy" id="60296"/>
    <lineage>
        <taxon>Eukaryota</taxon>
        <taxon>Metazoa</taxon>
        <taxon>Chordata</taxon>
        <taxon>Craniata</taxon>
        <taxon>Vertebrata</taxon>
        <taxon>Euteleostomi</taxon>
        <taxon>Actinopterygii</taxon>
        <taxon>Neopterygii</taxon>
        <taxon>Teleostei</taxon>
        <taxon>Neoteleostei</taxon>
        <taxon>Acanthomorphata</taxon>
        <taxon>Ovalentaria</taxon>
        <taxon>Atherinomorphae</taxon>
        <taxon>Cyprinodontiformes</taxon>
        <taxon>Nothobranchiidae</taxon>
        <taxon>Iconisemion</taxon>
    </lineage>
</organism>
<feature type="non-terminal residue" evidence="2">
    <location>
        <position position="1"/>
    </location>
</feature>
<evidence type="ECO:0000256" key="1">
    <source>
        <dbReference type="SAM" id="MobiDB-lite"/>
    </source>
</evidence>
<dbReference type="AlphaFoldDB" id="A0A1A7X5X8"/>
<feature type="region of interest" description="Disordered" evidence="1">
    <location>
        <begin position="1"/>
        <end position="30"/>
    </location>
</feature>
<dbReference type="EMBL" id="HADW01011968">
    <property type="protein sequence ID" value="SBP13368.1"/>
    <property type="molecule type" value="Transcribed_RNA"/>
</dbReference>